<protein>
    <recommendedName>
        <fullName evidence="9">Deoxyhypusine hydroxylase</fullName>
        <shortName evidence="9">DOHH</shortName>
        <ecNumber evidence="9">1.14.99.29</ecNumber>
    </recommendedName>
    <alternativeName>
        <fullName evidence="9">Deoxyhypusine dioxygenase</fullName>
    </alternativeName>
    <alternativeName>
        <fullName evidence="9">Deoxyhypusine monooxygenase</fullName>
    </alternativeName>
</protein>
<dbReference type="Gene3D" id="1.25.10.10">
    <property type="entry name" value="Leucine-rich Repeat Variant"/>
    <property type="match status" value="2"/>
</dbReference>
<dbReference type="PANTHER" id="PTHR12697:SF5">
    <property type="entry name" value="DEOXYHYPUSINE HYDROXYLASE"/>
    <property type="match status" value="1"/>
</dbReference>
<feature type="binding site" evidence="9">
    <location>
        <position position="314"/>
    </location>
    <ligand>
        <name>Fe cation</name>
        <dbReference type="ChEBI" id="CHEBI:24875"/>
        <label>2</label>
    </ligand>
</feature>
<keyword evidence="6 9" id="KW-0408">Iron</keyword>
<dbReference type="Pfam" id="PF13646">
    <property type="entry name" value="HEAT_2"/>
    <property type="match status" value="2"/>
</dbReference>
<evidence type="ECO:0000256" key="1">
    <source>
        <dbReference type="ARBA" id="ARBA00000068"/>
    </source>
</evidence>
<feature type="binding site" evidence="9">
    <location>
        <position position="57"/>
    </location>
    <ligand>
        <name>Fe cation</name>
        <dbReference type="ChEBI" id="CHEBI:24875"/>
        <label>1</label>
    </ligand>
</feature>
<sequence>MSDVDVIAALREKFLDTDLDLPDRYRAMFSLRGVGGMDAIDALLEGLEDESLLLRHEICFLLGQMQAPVAARALSEVLSDSNEHAMVRHEAAEALGAIGTTICHESLKAHEFDDCQEVRETCQLALRRIADLQQEGGMHKDNSTAHLGHRALEAEAELPNKSESSIKSPDPPAAAEAVKANLSMEERLMTGSTKEKMAQAAAVAAHGAAAASESPYFSVDPAPAMDTDESSAHLRAVLLDESGDMFERYKALFTLRNRGGPEELDALTAVFGATSALLKHEVAYVLGQLQKDGAVETLATILEDKNENAMVRHEAAEALGSIAVPRCIELLKEYMKDDDPIVSDSCEIALDILEYEVSGAFQYADMAPSIPSSGHAVEAH</sequence>
<dbReference type="GO" id="GO:0046872">
    <property type="term" value="F:metal ion binding"/>
    <property type="evidence" value="ECO:0007669"/>
    <property type="project" value="UniProtKB-KW"/>
</dbReference>
<dbReference type="EMBL" id="HBFA01018811">
    <property type="protein sequence ID" value="CAD8668624.1"/>
    <property type="molecule type" value="Transcribed_RNA"/>
</dbReference>
<dbReference type="InterPro" id="IPR027517">
    <property type="entry name" value="Deoxyhypusine_hydroxylase"/>
</dbReference>
<evidence type="ECO:0000256" key="8">
    <source>
        <dbReference type="ARBA" id="ARBA00023256"/>
    </source>
</evidence>
<keyword evidence="4" id="KW-0677">Repeat</keyword>
<comment type="catalytic activity">
    <reaction evidence="1 9">
        <text>[eIF5A protein]-deoxyhypusine + AH2 + O2 = [eIF5A protein]-hypusine + A + H2O</text>
        <dbReference type="Rhea" id="RHEA:14101"/>
        <dbReference type="Rhea" id="RHEA-COMP:10144"/>
        <dbReference type="Rhea" id="RHEA-COMP:12592"/>
        <dbReference type="ChEBI" id="CHEBI:13193"/>
        <dbReference type="ChEBI" id="CHEBI:15377"/>
        <dbReference type="ChEBI" id="CHEBI:15379"/>
        <dbReference type="ChEBI" id="CHEBI:17499"/>
        <dbReference type="ChEBI" id="CHEBI:82657"/>
        <dbReference type="ChEBI" id="CHEBI:91175"/>
        <dbReference type="EC" id="1.14.99.29"/>
    </reaction>
</comment>
<dbReference type="AlphaFoldDB" id="A0A7S0R6P0"/>
<feature type="binding site" evidence="9">
    <location>
        <position position="90"/>
    </location>
    <ligand>
        <name>Fe cation</name>
        <dbReference type="ChEBI" id="CHEBI:24875"/>
        <label>1</label>
    </ligand>
</feature>
<keyword evidence="8 9" id="KW-0386">Hypusine biosynthesis</keyword>
<evidence type="ECO:0000256" key="6">
    <source>
        <dbReference type="ARBA" id="ARBA00023004"/>
    </source>
</evidence>
<accession>A0A7S0R6P0</accession>
<dbReference type="InterPro" id="IPR016024">
    <property type="entry name" value="ARM-type_fold"/>
</dbReference>
<reference evidence="10" key="1">
    <citation type="submission" date="2021-01" db="EMBL/GenBank/DDBJ databases">
        <authorList>
            <person name="Corre E."/>
            <person name="Pelletier E."/>
            <person name="Niang G."/>
            <person name="Scheremetjew M."/>
            <person name="Finn R."/>
            <person name="Kale V."/>
            <person name="Holt S."/>
            <person name="Cochrane G."/>
            <person name="Meng A."/>
            <person name="Brown T."/>
            <person name="Cohen L."/>
        </authorList>
    </citation>
    <scope>NUCLEOTIDE SEQUENCE</scope>
    <source>
        <strain evidence="10">CCMP722</strain>
    </source>
</reference>
<keyword evidence="5 9" id="KW-0560">Oxidoreductase</keyword>
<dbReference type="HAMAP" id="MF_03101">
    <property type="entry name" value="Deoxyhypusine_hydroxylase"/>
    <property type="match status" value="1"/>
</dbReference>
<evidence type="ECO:0000256" key="4">
    <source>
        <dbReference type="ARBA" id="ARBA00022737"/>
    </source>
</evidence>
<feature type="binding site" evidence="9">
    <location>
        <position position="280"/>
    </location>
    <ligand>
        <name>Fe cation</name>
        <dbReference type="ChEBI" id="CHEBI:24875"/>
        <label>2</label>
    </ligand>
</feature>
<comment type="pathway">
    <text evidence="2 9">Protein modification; eIF5A hypusination.</text>
</comment>
<dbReference type="InterPro" id="IPR011989">
    <property type="entry name" value="ARM-like"/>
</dbReference>
<name>A0A7S0R6P0_9CHLO</name>
<dbReference type="FunFam" id="1.25.10.10:FF:000099">
    <property type="entry name" value="Deoxyhypusine hydroxylase"/>
    <property type="match status" value="1"/>
</dbReference>
<comment type="similarity">
    <text evidence="9">Belongs to the deoxyhypusine hydroxylase family.</text>
</comment>
<evidence type="ECO:0000256" key="9">
    <source>
        <dbReference type="HAMAP-Rule" id="MF_03101"/>
    </source>
</evidence>
<comment type="cofactor">
    <cofactor evidence="9">
        <name>Fe(2+)</name>
        <dbReference type="ChEBI" id="CHEBI:29033"/>
    </cofactor>
    <text evidence="9">Binds 2 Fe(2+) ions per subunit.</text>
</comment>
<keyword evidence="3 9" id="KW-0479">Metal-binding</keyword>
<comment type="function">
    <text evidence="9">Catalyzes the hydroxylation of the N(6)-(4-aminobutyl)-L-lysine intermediate to form hypusine, an essential post-translational modification only found in mature eIF-5A factor.</text>
</comment>
<evidence type="ECO:0000256" key="7">
    <source>
        <dbReference type="ARBA" id="ARBA00023033"/>
    </source>
</evidence>
<evidence type="ECO:0000313" key="10">
    <source>
        <dbReference type="EMBL" id="CAD8668624.1"/>
    </source>
</evidence>
<dbReference type="InterPro" id="IPR004155">
    <property type="entry name" value="PBS_lyase_HEAT"/>
</dbReference>
<dbReference type="UniPathway" id="UPA00354"/>
<dbReference type="EC" id="1.14.99.29" evidence="9"/>
<dbReference type="SUPFAM" id="SSF48371">
    <property type="entry name" value="ARM repeat"/>
    <property type="match status" value="2"/>
</dbReference>
<dbReference type="PANTHER" id="PTHR12697">
    <property type="entry name" value="PBS LYASE HEAT-LIKE PROTEIN"/>
    <property type="match status" value="1"/>
</dbReference>
<proteinExistence type="inferred from homology"/>
<feature type="binding site" evidence="9">
    <location>
        <position position="89"/>
    </location>
    <ligand>
        <name>Fe cation</name>
        <dbReference type="ChEBI" id="CHEBI:24875"/>
        <label>1</label>
    </ligand>
</feature>
<feature type="binding site" evidence="9">
    <location>
        <position position="281"/>
    </location>
    <ligand>
        <name>Fe cation</name>
        <dbReference type="ChEBI" id="CHEBI:24875"/>
        <label>2</label>
    </ligand>
</feature>
<dbReference type="GO" id="GO:0019135">
    <property type="term" value="F:deoxyhypusine monooxygenase activity"/>
    <property type="evidence" value="ECO:0007669"/>
    <property type="project" value="UniProtKB-UniRule"/>
</dbReference>
<feature type="binding site" evidence="9">
    <location>
        <position position="313"/>
    </location>
    <ligand>
        <name>Fe cation</name>
        <dbReference type="ChEBI" id="CHEBI:24875"/>
        <label>2</label>
    </ligand>
</feature>
<evidence type="ECO:0000256" key="2">
    <source>
        <dbReference type="ARBA" id="ARBA00005041"/>
    </source>
</evidence>
<evidence type="ECO:0000256" key="5">
    <source>
        <dbReference type="ARBA" id="ARBA00023002"/>
    </source>
</evidence>
<gene>
    <name evidence="10" type="ORF">POBO1169_LOCUS9629</name>
</gene>
<dbReference type="SMART" id="SM00567">
    <property type="entry name" value="EZ_HEAT"/>
    <property type="match status" value="6"/>
</dbReference>
<feature type="binding site" evidence="9">
    <location>
        <position position="56"/>
    </location>
    <ligand>
        <name>Fe cation</name>
        <dbReference type="ChEBI" id="CHEBI:24875"/>
        <label>1</label>
    </ligand>
</feature>
<evidence type="ECO:0000256" key="3">
    <source>
        <dbReference type="ARBA" id="ARBA00022723"/>
    </source>
</evidence>
<keyword evidence="7 9" id="KW-0503">Monooxygenase</keyword>
<organism evidence="10">
    <name type="scientific">Pyramimonas obovata</name>
    <dbReference type="NCBI Taxonomy" id="1411642"/>
    <lineage>
        <taxon>Eukaryota</taxon>
        <taxon>Viridiplantae</taxon>
        <taxon>Chlorophyta</taxon>
        <taxon>Pyramimonadophyceae</taxon>
        <taxon>Pyramimonadales</taxon>
        <taxon>Pyramimonadaceae</taxon>
        <taxon>Pyramimonas</taxon>
        <taxon>Pyramimonas incertae sedis</taxon>
    </lineage>
</organism>